<keyword evidence="1" id="KW-0812">Transmembrane</keyword>
<evidence type="ECO:0000256" key="1">
    <source>
        <dbReference type="SAM" id="Phobius"/>
    </source>
</evidence>
<dbReference type="EMBL" id="UOFR01000066">
    <property type="protein sequence ID" value="VAW99378.1"/>
    <property type="molecule type" value="Genomic_DNA"/>
</dbReference>
<dbReference type="AlphaFoldDB" id="A0A3B1A0V3"/>
<name>A0A3B1A0V3_9ZZZZ</name>
<keyword evidence="1" id="KW-1133">Transmembrane helix</keyword>
<feature type="transmembrane region" description="Helical" evidence="1">
    <location>
        <begin position="17"/>
        <end position="35"/>
    </location>
</feature>
<sequence length="50" mass="5551">MPTLADLKTILINSGQFISVSVIAITLITSCIWVIQQSTPLFYVVPGFYF</sequence>
<organism evidence="2">
    <name type="scientific">hydrothermal vent metagenome</name>
    <dbReference type="NCBI Taxonomy" id="652676"/>
    <lineage>
        <taxon>unclassified sequences</taxon>
        <taxon>metagenomes</taxon>
        <taxon>ecological metagenomes</taxon>
    </lineage>
</organism>
<evidence type="ECO:0000313" key="2">
    <source>
        <dbReference type="EMBL" id="VAW99378.1"/>
    </source>
</evidence>
<gene>
    <name evidence="2" type="ORF">MNBD_GAMMA21-2747</name>
</gene>
<accession>A0A3B1A0V3</accession>
<protein>
    <submittedName>
        <fullName evidence="2">Uncharacterized protein</fullName>
    </submittedName>
</protein>
<reference evidence="2" key="1">
    <citation type="submission" date="2018-06" db="EMBL/GenBank/DDBJ databases">
        <authorList>
            <person name="Zhirakovskaya E."/>
        </authorList>
    </citation>
    <scope>NUCLEOTIDE SEQUENCE</scope>
</reference>
<keyword evidence="1" id="KW-0472">Membrane</keyword>
<proteinExistence type="predicted"/>